<organism evidence="1 2">
    <name type="scientific">Persea americana</name>
    <name type="common">Avocado</name>
    <dbReference type="NCBI Taxonomy" id="3435"/>
    <lineage>
        <taxon>Eukaryota</taxon>
        <taxon>Viridiplantae</taxon>
        <taxon>Streptophyta</taxon>
        <taxon>Embryophyta</taxon>
        <taxon>Tracheophyta</taxon>
        <taxon>Spermatophyta</taxon>
        <taxon>Magnoliopsida</taxon>
        <taxon>Magnoliidae</taxon>
        <taxon>Laurales</taxon>
        <taxon>Lauraceae</taxon>
        <taxon>Persea</taxon>
    </lineage>
</organism>
<sequence>MSFELNEILGDWVRKFYNNMDIVSAEMFKTYVRGKWIIVNPSELGEFLDIPVPDEYDYPIPHDSQEPVNYDIVGTTICGQVIHWPRRLLPHGNLTGDYRFIKDLELMPVKVKKQLNRKNRFNAFDERFNLIEEAIAAILARLGHQLSMLMSYDYVSFDLFGTHFAVAFLV</sequence>
<protein>
    <submittedName>
        <fullName evidence="1">Uncharacterized protein</fullName>
    </submittedName>
</protein>
<comment type="caution">
    <text evidence="1">The sequence shown here is derived from an EMBL/GenBank/DDBJ whole genome shotgun (WGS) entry which is preliminary data.</text>
</comment>
<gene>
    <name evidence="1" type="ORF">MRB53_012911</name>
</gene>
<reference evidence="1 2" key="1">
    <citation type="journal article" date="2022" name="Hortic Res">
        <title>A haplotype resolved chromosomal level avocado genome allows analysis of novel avocado genes.</title>
        <authorList>
            <person name="Nath O."/>
            <person name="Fletcher S.J."/>
            <person name="Hayward A."/>
            <person name="Shaw L.M."/>
            <person name="Masouleh A.K."/>
            <person name="Furtado A."/>
            <person name="Henry R.J."/>
            <person name="Mitter N."/>
        </authorList>
    </citation>
    <scope>NUCLEOTIDE SEQUENCE [LARGE SCALE GENOMIC DNA]</scope>
    <source>
        <strain evidence="2">cv. Hass</strain>
    </source>
</reference>
<name>A0ACC2LZ82_PERAE</name>
<dbReference type="Proteomes" id="UP001234297">
    <property type="component" value="Chromosome 3"/>
</dbReference>
<accession>A0ACC2LZ82</accession>
<proteinExistence type="predicted"/>
<keyword evidence="2" id="KW-1185">Reference proteome</keyword>
<dbReference type="EMBL" id="CM056811">
    <property type="protein sequence ID" value="KAJ8638644.1"/>
    <property type="molecule type" value="Genomic_DNA"/>
</dbReference>
<evidence type="ECO:0000313" key="1">
    <source>
        <dbReference type="EMBL" id="KAJ8638644.1"/>
    </source>
</evidence>
<evidence type="ECO:0000313" key="2">
    <source>
        <dbReference type="Proteomes" id="UP001234297"/>
    </source>
</evidence>